<reference evidence="9 10" key="1">
    <citation type="submission" date="2021-06" db="EMBL/GenBank/DDBJ databases">
        <title>Bacillus sp. RD4P76, an endophyte from a halophyte.</title>
        <authorList>
            <person name="Sun J.-Q."/>
        </authorList>
    </citation>
    <scope>NUCLEOTIDE SEQUENCE [LARGE SCALE GENOMIC DNA]</scope>
    <source>
        <strain evidence="9 10">JCM 17098</strain>
    </source>
</reference>
<evidence type="ECO:0000256" key="3">
    <source>
        <dbReference type="ARBA" id="ARBA00022475"/>
    </source>
</evidence>
<dbReference type="Pfam" id="PF00482">
    <property type="entry name" value="T2SSF"/>
    <property type="match status" value="2"/>
</dbReference>
<accession>A0ABS6K2H8</accession>
<evidence type="ECO:0000259" key="8">
    <source>
        <dbReference type="Pfam" id="PF00482"/>
    </source>
</evidence>
<keyword evidence="3" id="KW-1003">Cell membrane</keyword>
<keyword evidence="10" id="KW-1185">Reference proteome</keyword>
<dbReference type="PANTHER" id="PTHR30012">
    <property type="entry name" value="GENERAL SECRETION PATHWAY PROTEIN"/>
    <property type="match status" value="1"/>
</dbReference>
<dbReference type="Gene3D" id="1.20.81.30">
    <property type="entry name" value="Type II secretion system (T2SS), domain F"/>
    <property type="match status" value="2"/>
</dbReference>
<evidence type="ECO:0000256" key="1">
    <source>
        <dbReference type="ARBA" id="ARBA00004651"/>
    </source>
</evidence>
<sequence length="341" mass="39428">MRKKPFRNDMERCEWLERLHSLLSEGYSLSYSLLMLKEFETESGRRWCESVYDALQSGEEFIYPLREGGFSKEVINCIFLADKYGDLREGLIQGALILKKKYELSQKGRKMLSYPIFLFFGLLIMIGIMSEGVFPHFTMFFDSMGQDLPWLTKLVVSLLSFFQLPVLLLIFTIVLGVIIWFRRKTLNEQLTLLLKLPILRSVTKSFLTYYFASQLAPLLENGFSLHQSLLILKEHSQISFFQNEADAISNDLRNGFLLSESIRNRPYYEVQLASVIAFGEAKGSVGKELERFSNILFNRFYEKLQKLLSVSQPVLIGGIGFIVMVLFLSMMLPIFNIVDGW</sequence>
<comment type="similarity">
    <text evidence="2">Belongs to the GSP F family.</text>
</comment>
<feature type="domain" description="Type II secretion system protein GspF" evidence="8">
    <location>
        <begin position="15"/>
        <end position="129"/>
    </location>
</feature>
<evidence type="ECO:0000256" key="5">
    <source>
        <dbReference type="ARBA" id="ARBA00022989"/>
    </source>
</evidence>
<dbReference type="PANTHER" id="PTHR30012:SF0">
    <property type="entry name" value="TYPE II SECRETION SYSTEM PROTEIN F-RELATED"/>
    <property type="match status" value="1"/>
</dbReference>
<comment type="subcellular location">
    <subcellularLocation>
        <location evidence="1">Cell membrane</location>
        <topology evidence="1">Multi-pass membrane protein</topology>
    </subcellularLocation>
</comment>
<feature type="domain" description="Type II secretion system protein GspF" evidence="8">
    <location>
        <begin position="211"/>
        <end position="333"/>
    </location>
</feature>
<evidence type="ECO:0000256" key="6">
    <source>
        <dbReference type="ARBA" id="ARBA00023136"/>
    </source>
</evidence>
<dbReference type="InterPro" id="IPR047692">
    <property type="entry name" value="T4P_ComGB"/>
</dbReference>
<keyword evidence="6 7" id="KW-0472">Membrane</keyword>
<dbReference type="InterPro" id="IPR042094">
    <property type="entry name" value="T2SS_GspF_sf"/>
</dbReference>
<dbReference type="Proteomes" id="UP000790580">
    <property type="component" value="Unassembled WGS sequence"/>
</dbReference>
<dbReference type="InterPro" id="IPR018076">
    <property type="entry name" value="T2SS_GspF_dom"/>
</dbReference>
<feature type="transmembrane region" description="Helical" evidence="7">
    <location>
        <begin position="314"/>
        <end position="335"/>
    </location>
</feature>
<dbReference type="InterPro" id="IPR003004">
    <property type="entry name" value="GspF/PilC"/>
</dbReference>
<evidence type="ECO:0000256" key="2">
    <source>
        <dbReference type="ARBA" id="ARBA00005745"/>
    </source>
</evidence>
<keyword evidence="4 7" id="KW-0812">Transmembrane</keyword>
<comment type="caution">
    <text evidence="9">The sequence shown here is derived from an EMBL/GenBank/DDBJ whole genome shotgun (WGS) entry which is preliminary data.</text>
</comment>
<organism evidence="9 10">
    <name type="scientific">Evansella alkalicola</name>
    <dbReference type="NCBI Taxonomy" id="745819"/>
    <lineage>
        <taxon>Bacteria</taxon>
        <taxon>Bacillati</taxon>
        <taxon>Bacillota</taxon>
        <taxon>Bacilli</taxon>
        <taxon>Bacillales</taxon>
        <taxon>Bacillaceae</taxon>
        <taxon>Evansella</taxon>
    </lineage>
</organism>
<evidence type="ECO:0000256" key="4">
    <source>
        <dbReference type="ARBA" id="ARBA00022692"/>
    </source>
</evidence>
<proteinExistence type="inferred from homology"/>
<name>A0ABS6K2H8_9BACI</name>
<dbReference type="RefSeq" id="WP_088074863.1">
    <property type="nucleotide sequence ID" value="NZ_JAHQCR010000088.1"/>
</dbReference>
<dbReference type="NCBIfam" id="NF041012">
    <property type="entry name" value="T4P_ComGB"/>
    <property type="match status" value="1"/>
</dbReference>
<evidence type="ECO:0000313" key="10">
    <source>
        <dbReference type="Proteomes" id="UP000790580"/>
    </source>
</evidence>
<feature type="transmembrane region" description="Helical" evidence="7">
    <location>
        <begin position="154"/>
        <end position="181"/>
    </location>
</feature>
<evidence type="ECO:0000256" key="7">
    <source>
        <dbReference type="SAM" id="Phobius"/>
    </source>
</evidence>
<feature type="transmembrane region" description="Helical" evidence="7">
    <location>
        <begin position="111"/>
        <end position="134"/>
    </location>
</feature>
<keyword evidence="5 7" id="KW-1133">Transmembrane helix</keyword>
<protein>
    <submittedName>
        <fullName evidence="9">Type II secretion system F family protein</fullName>
    </submittedName>
</protein>
<evidence type="ECO:0000313" key="9">
    <source>
        <dbReference type="EMBL" id="MBU9724197.1"/>
    </source>
</evidence>
<gene>
    <name evidence="9" type="ORF">KS407_22495</name>
</gene>
<dbReference type="EMBL" id="JAHQCR010000088">
    <property type="protein sequence ID" value="MBU9724197.1"/>
    <property type="molecule type" value="Genomic_DNA"/>
</dbReference>